<dbReference type="PANTHER" id="PTHR40055">
    <property type="entry name" value="TRANSCRIPTIONAL REGULATOR YGIV-RELATED"/>
    <property type="match status" value="1"/>
</dbReference>
<comment type="caution">
    <text evidence="3">The sequence shown here is derived from an EMBL/GenBank/DDBJ whole genome shotgun (WGS) entry which is preliminary data.</text>
</comment>
<dbReference type="InterPro" id="IPR050908">
    <property type="entry name" value="SmbC-like"/>
</dbReference>
<keyword evidence="4" id="KW-1185">Reference proteome</keyword>
<evidence type="ECO:0000313" key="4">
    <source>
        <dbReference type="Proteomes" id="UP001068021"/>
    </source>
</evidence>
<organism evidence="3">
    <name type="scientific">Methanobacterium veterum</name>
    <dbReference type="NCBI Taxonomy" id="408577"/>
    <lineage>
        <taxon>Archaea</taxon>
        <taxon>Methanobacteriati</taxon>
        <taxon>Methanobacteriota</taxon>
        <taxon>Methanomada group</taxon>
        <taxon>Methanobacteria</taxon>
        <taxon>Methanobacteriales</taxon>
        <taxon>Methanobacteriaceae</taxon>
        <taxon>Methanobacterium</taxon>
    </lineage>
</organism>
<accession>A0A9E5DML8</accession>
<dbReference type="Proteomes" id="UP001068021">
    <property type="component" value="Unassembled WGS sequence"/>
</dbReference>
<dbReference type="InterPro" id="IPR029442">
    <property type="entry name" value="GyrI-like"/>
</dbReference>
<proteinExistence type="predicted"/>
<dbReference type="Proteomes" id="UP001074446">
    <property type="component" value="Unassembled WGS sequence"/>
</dbReference>
<feature type="domain" description="AraC effector-binding" evidence="1">
    <location>
        <begin position="1"/>
        <end position="150"/>
    </location>
</feature>
<dbReference type="InterPro" id="IPR011256">
    <property type="entry name" value="Reg_factor_effector_dom_sf"/>
</dbReference>
<protein>
    <submittedName>
        <fullName evidence="3">GyrI-like domain-containing protein</fullName>
    </submittedName>
</protein>
<dbReference type="Pfam" id="PF06445">
    <property type="entry name" value="GyrI-like"/>
    <property type="match status" value="1"/>
</dbReference>
<evidence type="ECO:0000313" key="3">
    <source>
        <dbReference type="EMBL" id="MCZ3372975.1"/>
    </source>
</evidence>
<dbReference type="SMART" id="SM00871">
    <property type="entry name" value="AraC_E_bind"/>
    <property type="match status" value="1"/>
</dbReference>
<dbReference type="RefSeq" id="WP_048080482.1">
    <property type="nucleotide sequence ID" value="NZ_JAPVER010000018.1"/>
</dbReference>
<sequence>MKIEIKNIKESKAAYVSVTGPYDQIPEILEEVVGYVTAENLQITEPPYGVYINSPMDVPPEELQYEMGITFIGDANGNSKVKIKEIPAHQAVSTVYKGPYGQAAQIYQALIKYADENGYNIVGPVKEIYMNNPMEVSENELLTEVQFPVMKK</sequence>
<evidence type="ECO:0000259" key="1">
    <source>
        <dbReference type="SMART" id="SM00871"/>
    </source>
</evidence>
<dbReference type="AlphaFoldDB" id="A0A9E5DML8"/>
<name>A0A9E5DML8_9EURY</name>
<dbReference type="PANTHER" id="PTHR40055:SF1">
    <property type="entry name" value="TRANSCRIPTIONAL REGULATOR YGIV-RELATED"/>
    <property type="match status" value="1"/>
</dbReference>
<dbReference type="InterPro" id="IPR010499">
    <property type="entry name" value="AraC_E-bd"/>
</dbReference>
<reference evidence="3" key="1">
    <citation type="submission" date="2022-12" db="EMBL/GenBank/DDBJ databases">
        <title>Reclassification of two methanogenic archaea species isolated from the Kolyma lowland permafrost.</title>
        <authorList>
            <person name="Trubitsyn V.E."/>
            <person name="Rivkina E.M."/>
            <person name="Shcherbakova V.A."/>
        </authorList>
    </citation>
    <scope>NUCLEOTIDE SEQUENCE</scope>
    <source>
        <strain evidence="2">M2</strain>
        <strain evidence="3">MK4</strain>
    </source>
</reference>
<dbReference type="EMBL" id="JAPVER010000018">
    <property type="protein sequence ID" value="MCZ3365220.1"/>
    <property type="molecule type" value="Genomic_DNA"/>
</dbReference>
<evidence type="ECO:0000313" key="2">
    <source>
        <dbReference type="EMBL" id="MCZ3365220.1"/>
    </source>
</evidence>
<dbReference type="EMBL" id="JAPVES010000030">
    <property type="protein sequence ID" value="MCZ3372975.1"/>
    <property type="molecule type" value="Genomic_DNA"/>
</dbReference>
<dbReference type="SUPFAM" id="SSF55136">
    <property type="entry name" value="Probable bacterial effector-binding domain"/>
    <property type="match status" value="1"/>
</dbReference>
<gene>
    <name evidence="3" type="ORF">O3H35_10060</name>
    <name evidence="2" type="ORF">O3H54_04940</name>
</gene>
<dbReference type="Gene3D" id="3.20.80.10">
    <property type="entry name" value="Regulatory factor, effector binding domain"/>
    <property type="match status" value="2"/>
</dbReference>